<evidence type="ECO:0000256" key="8">
    <source>
        <dbReference type="ARBA" id="ARBA00022763"/>
    </source>
</evidence>
<keyword evidence="6" id="KW-0548">Nucleotidyltransferase</keyword>
<dbReference type="GO" id="GO:0006281">
    <property type="term" value="P:DNA repair"/>
    <property type="evidence" value="ECO:0007669"/>
    <property type="project" value="UniProtKB-KW"/>
</dbReference>
<proteinExistence type="inferred from homology"/>
<evidence type="ECO:0000259" key="14">
    <source>
        <dbReference type="PROSITE" id="PS50173"/>
    </source>
</evidence>
<dbReference type="GO" id="GO:0003684">
    <property type="term" value="F:damaged DNA binding"/>
    <property type="evidence" value="ECO:0007669"/>
    <property type="project" value="InterPro"/>
</dbReference>
<dbReference type="PANTHER" id="PTHR45990:SF1">
    <property type="entry name" value="DNA REPAIR PROTEIN REV1"/>
    <property type="match status" value="1"/>
</dbReference>
<dbReference type="InterPro" id="IPR001126">
    <property type="entry name" value="UmuC"/>
</dbReference>
<dbReference type="Gene3D" id="1.20.58.1280">
    <property type="entry name" value="DNA repair protein Rev1, C-terminal domain"/>
    <property type="match status" value="1"/>
</dbReference>
<evidence type="ECO:0000256" key="13">
    <source>
        <dbReference type="SAM" id="MobiDB-lite"/>
    </source>
</evidence>
<keyword evidence="9" id="KW-0460">Magnesium</keyword>
<dbReference type="GO" id="GO:0003887">
    <property type="term" value="F:DNA-directed DNA polymerase activity"/>
    <property type="evidence" value="ECO:0007669"/>
    <property type="project" value="InterPro"/>
</dbReference>
<evidence type="ECO:0000256" key="10">
    <source>
        <dbReference type="ARBA" id="ARBA00023125"/>
    </source>
</evidence>
<dbReference type="GO" id="GO:0005634">
    <property type="term" value="C:nucleus"/>
    <property type="evidence" value="ECO:0007669"/>
    <property type="project" value="UniProtKB-SubCell"/>
</dbReference>
<accession>A0A8K0CIC7</accession>
<dbReference type="Gene3D" id="3.30.70.270">
    <property type="match status" value="1"/>
</dbReference>
<dbReference type="GO" id="GO:0046872">
    <property type="term" value="F:metal ion binding"/>
    <property type="evidence" value="ECO:0007669"/>
    <property type="project" value="UniProtKB-KW"/>
</dbReference>
<dbReference type="InterPro" id="IPR036775">
    <property type="entry name" value="DNA_pol_Y-fam_lit_finger_sf"/>
</dbReference>
<evidence type="ECO:0000256" key="7">
    <source>
        <dbReference type="ARBA" id="ARBA00022723"/>
    </source>
</evidence>
<dbReference type="PANTHER" id="PTHR45990">
    <property type="entry name" value="DNA REPAIR PROTEIN REV1"/>
    <property type="match status" value="1"/>
</dbReference>
<feature type="domain" description="UmuC" evidence="14">
    <location>
        <begin position="1"/>
        <end position="82"/>
    </location>
</feature>
<organism evidence="15 16">
    <name type="scientific">Ignelater luminosus</name>
    <name type="common">Cucubano</name>
    <name type="synonym">Pyrophorus luminosus</name>
    <dbReference type="NCBI Taxonomy" id="2038154"/>
    <lineage>
        <taxon>Eukaryota</taxon>
        <taxon>Metazoa</taxon>
        <taxon>Ecdysozoa</taxon>
        <taxon>Arthropoda</taxon>
        <taxon>Hexapoda</taxon>
        <taxon>Insecta</taxon>
        <taxon>Pterygota</taxon>
        <taxon>Neoptera</taxon>
        <taxon>Endopterygota</taxon>
        <taxon>Coleoptera</taxon>
        <taxon>Polyphaga</taxon>
        <taxon>Elateriformia</taxon>
        <taxon>Elateroidea</taxon>
        <taxon>Elateridae</taxon>
        <taxon>Agrypninae</taxon>
        <taxon>Pyrophorini</taxon>
        <taxon>Ignelater</taxon>
    </lineage>
</organism>
<dbReference type="EMBL" id="VTPC01088226">
    <property type="protein sequence ID" value="KAF2886251.1"/>
    <property type="molecule type" value="Genomic_DNA"/>
</dbReference>
<keyword evidence="7" id="KW-0479">Metal-binding</keyword>
<dbReference type="InterPro" id="IPR043128">
    <property type="entry name" value="Rev_trsase/Diguanyl_cyclase"/>
</dbReference>
<dbReference type="Gene3D" id="1.10.150.20">
    <property type="entry name" value="5' to 3' exonuclease, C-terminal subdomain"/>
    <property type="match status" value="1"/>
</dbReference>
<keyword evidence="10" id="KW-0238">DNA-binding</keyword>
<name>A0A8K0CIC7_IGNLU</name>
<keyword evidence="16" id="KW-1185">Reference proteome</keyword>
<dbReference type="Gene3D" id="3.30.1490.100">
    <property type="entry name" value="DNA polymerase, Y-family, little finger domain"/>
    <property type="match status" value="1"/>
</dbReference>
<evidence type="ECO:0000256" key="4">
    <source>
        <dbReference type="ARBA" id="ARBA00022634"/>
    </source>
</evidence>
<feature type="compositionally biased region" description="Basic and acidic residues" evidence="13">
    <location>
        <begin position="323"/>
        <end position="348"/>
    </location>
</feature>
<dbReference type="InterPro" id="IPR038401">
    <property type="entry name" value="Rev1_C_sf"/>
</dbReference>
<dbReference type="Gene3D" id="6.10.250.1630">
    <property type="match status" value="1"/>
</dbReference>
<evidence type="ECO:0000256" key="9">
    <source>
        <dbReference type="ARBA" id="ARBA00022842"/>
    </source>
</evidence>
<keyword evidence="11" id="KW-0234">DNA repair</keyword>
<evidence type="ECO:0000256" key="2">
    <source>
        <dbReference type="ARBA" id="ARBA00010945"/>
    </source>
</evidence>
<keyword evidence="8" id="KW-0227">DNA damage</keyword>
<dbReference type="Pfam" id="PF00817">
    <property type="entry name" value="IMS"/>
    <property type="match status" value="1"/>
</dbReference>
<feature type="region of interest" description="Disordered" evidence="13">
    <location>
        <begin position="274"/>
        <end position="382"/>
    </location>
</feature>
<gene>
    <name evidence="15" type="ORF">ILUMI_19922</name>
</gene>
<evidence type="ECO:0000256" key="12">
    <source>
        <dbReference type="ARBA" id="ARBA00023242"/>
    </source>
</evidence>
<sequence>MYVDITKILHDASITVEQWATHIRKEIMDATGCPCSTGFGANRLQARLATKKAKPAGQFHLEPDKVEDYMTEISLADLPGVGHATVVKLHALGLKTCGDIQTISHSHLQADLGHKTAETLIEQARGIDSKPLNFEHERKSVSADVNYGIRFNDKTEALNFLQSLSEEVCNRLLDTGMKARCLTLKLLIRAPEAPKETAKFLGCGICNSVNRSTTTGSLLSDATTIYKEAKTLFERINAPPSELRGVGIQLTKLEKTPPVNSALSRFLQQNCEKQEEIKSSSNNNNNINKTSDITNGNTEDLVSHQSDLNGIKPQNEVKFINSPEKKQTKDNDKKESKATETKTKLEKRGRQKNNTNNKLKRKPSNDLEKYFKPQTKPSNNVNDIDIKVLSELPEDLRREIIKEYGLENKISESLPKNDNSNNNKSPEPLTPTNYTFDGLDWEELKPIILNWLHSETKPTDIDVIMMGEHFKKLVLDGKIEDVKKMCSFLY</sequence>
<feature type="region of interest" description="Disordered" evidence="13">
    <location>
        <begin position="411"/>
        <end position="431"/>
    </location>
</feature>
<reference evidence="15" key="1">
    <citation type="submission" date="2019-08" db="EMBL/GenBank/DDBJ databases">
        <title>The genome of the North American firefly Photinus pyralis.</title>
        <authorList>
            <consortium name="Photinus pyralis genome working group"/>
            <person name="Fallon T.R."/>
            <person name="Sander Lower S.E."/>
            <person name="Weng J.-K."/>
        </authorList>
    </citation>
    <scope>NUCLEOTIDE SEQUENCE</scope>
    <source>
        <strain evidence="15">TRF0915ILg1</strain>
        <tissue evidence="15">Whole body</tissue>
    </source>
</reference>
<comment type="caution">
    <text evidence="15">The sequence shown here is derived from an EMBL/GenBank/DDBJ whole genome shotgun (WGS) entry which is preliminary data.</text>
</comment>
<dbReference type="GO" id="GO:0017125">
    <property type="term" value="F:deoxycytidyl transferase activity"/>
    <property type="evidence" value="ECO:0007669"/>
    <property type="project" value="TreeGrafter"/>
</dbReference>
<dbReference type="Proteomes" id="UP000801492">
    <property type="component" value="Unassembled WGS sequence"/>
</dbReference>
<dbReference type="InterPro" id="IPR053848">
    <property type="entry name" value="IMS_HHH_1"/>
</dbReference>
<keyword evidence="5" id="KW-0808">Transferase</keyword>
<dbReference type="InterPro" id="IPR017961">
    <property type="entry name" value="DNA_pol_Y-fam_little_finger"/>
</dbReference>
<dbReference type="GO" id="GO:0070987">
    <property type="term" value="P:error-free translesion synthesis"/>
    <property type="evidence" value="ECO:0007669"/>
    <property type="project" value="TreeGrafter"/>
</dbReference>
<protein>
    <recommendedName>
        <fullName evidence="3">DNA repair protein REV1</fullName>
    </recommendedName>
</protein>
<dbReference type="InterPro" id="IPR043502">
    <property type="entry name" value="DNA/RNA_pol_sf"/>
</dbReference>
<comment type="subcellular location">
    <subcellularLocation>
        <location evidence="1">Nucleus</location>
    </subcellularLocation>
</comment>
<feature type="compositionally biased region" description="Polar residues" evidence="13">
    <location>
        <begin position="296"/>
        <end position="308"/>
    </location>
</feature>
<dbReference type="Pfam" id="PF11799">
    <property type="entry name" value="IMS_C"/>
    <property type="match status" value="1"/>
</dbReference>
<evidence type="ECO:0000256" key="3">
    <source>
        <dbReference type="ARBA" id="ARBA00020399"/>
    </source>
</evidence>
<feature type="compositionally biased region" description="Low complexity" evidence="13">
    <location>
        <begin position="416"/>
        <end position="426"/>
    </location>
</feature>
<evidence type="ECO:0000256" key="6">
    <source>
        <dbReference type="ARBA" id="ARBA00022695"/>
    </source>
</evidence>
<dbReference type="OrthoDB" id="427711at2759"/>
<dbReference type="SUPFAM" id="SSF56672">
    <property type="entry name" value="DNA/RNA polymerases"/>
    <property type="match status" value="1"/>
</dbReference>
<evidence type="ECO:0000313" key="16">
    <source>
        <dbReference type="Proteomes" id="UP000801492"/>
    </source>
</evidence>
<keyword evidence="4" id="KW-0237">DNA synthesis</keyword>
<evidence type="ECO:0000313" key="15">
    <source>
        <dbReference type="EMBL" id="KAF2886251.1"/>
    </source>
</evidence>
<dbReference type="GO" id="GO:0042276">
    <property type="term" value="P:error-prone translesion synthesis"/>
    <property type="evidence" value="ECO:0007669"/>
    <property type="project" value="TreeGrafter"/>
</dbReference>
<evidence type="ECO:0000256" key="5">
    <source>
        <dbReference type="ARBA" id="ARBA00022679"/>
    </source>
</evidence>
<evidence type="ECO:0000256" key="11">
    <source>
        <dbReference type="ARBA" id="ARBA00023204"/>
    </source>
</evidence>
<dbReference type="AlphaFoldDB" id="A0A8K0CIC7"/>
<feature type="compositionally biased region" description="Low complexity" evidence="13">
    <location>
        <begin position="279"/>
        <end position="295"/>
    </location>
</feature>
<evidence type="ECO:0000256" key="1">
    <source>
        <dbReference type="ARBA" id="ARBA00004123"/>
    </source>
</evidence>
<dbReference type="PROSITE" id="PS50173">
    <property type="entry name" value="UMUC"/>
    <property type="match status" value="1"/>
</dbReference>
<dbReference type="SUPFAM" id="SSF100879">
    <property type="entry name" value="Lesion bypass DNA polymerase (Y-family), little finger domain"/>
    <property type="match status" value="1"/>
</dbReference>
<feature type="non-terminal residue" evidence="15">
    <location>
        <position position="490"/>
    </location>
</feature>
<dbReference type="FunFam" id="3.30.1490.100:FF:000001">
    <property type="entry name" value="DNA repair protein REV1"/>
    <property type="match status" value="1"/>
</dbReference>
<keyword evidence="12" id="KW-0539">Nucleus</keyword>
<dbReference type="Pfam" id="PF21999">
    <property type="entry name" value="IMS_HHH_1"/>
    <property type="match status" value="1"/>
</dbReference>
<comment type="similarity">
    <text evidence="2">Belongs to the DNA polymerase type-Y family.</text>
</comment>